<keyword evidence="4" id="KW-0067">ATP-binding</keyword>
<reference evidence="7" key="1">
    <citation type="submission" date="2016-05" db="UniProtKB">
        <authorList>
            <consortium name="WormBaseParasite"/>
        </authorList>
    </citation>
    <scope>IDENTIFICATION</scope>
</reference>
<comment type="similarity">
    <text evidence="4">Belongs to the ubiquitin-conjugating enzyme family.</text>
</comment>
<dbReference type="Proteomes" id="UP000036681">
    <property type="component" value="Unplaced"/>
</dbReference>
<dbReference type="PANTHER" id="PTHR24067">
    <property type="entry name" value="UBIQUITIN-CONJUGATING ENZYME E2"/>
    <property type="match status" value="1"/>
</dbReference>
<dbReference type="InterPro" id="IPR023313">
    <property type="entry name" value="UBQ-conjugating_AS"/>
</dbReference>
<dbReference type="SMART" id="SM00212">
    <property type="entry name" value="UBCc"/>
    <property type="match status" value="1"/>
</dbReference>
<dbReference type="WBParaSite" id="ALUE_0001925801-mRNA-1">
    <property type="protein sequence ID" value="ALUE_0001925801-mRNA-1"/>
    <property type="gene ID" value="ALUE_0001925801"/>
</dbReference>
<keyword evidence="4" id="KW-0547">Nucleotide-binding</keyword>
<evidence type="ECO:0000259" key="5">
    <source>
        <dbReference type="PROSITE" id="PS50127"/>
    </source>
</evidence>
<feature type="domain" description="UBC core" evidence="5">
    <location>
        <begin position="37"/>
        <end position="134"/>
    </location>
</feature>
<keyword evidence="2 4" id="KW-0833">Ubl conjugation pathway</keyword>
<accession>A0A0M3IKI7</accession>
<dbReference type="GO" id="GO:0005524">
    <property type="term" value="F:ATP binding"/>
    <property type="evidence" value="ECO:0007669"/>
    <property type="project" value="UniProtKB-UniRule"/>
</dbReference>
<dbReference type="Pfam" id="PF00179">
    <property type="entry name" value="UQ_con"/>
    <property type="match status" value="1"/>
</dbReference>
<keyword evidence="6" id="KW-1185">Reference proteome</keyword>
<evidence type="ECO:0000313" key="6">
    <source>
        <dbReference type="Proteomes" id="UP000036681"/>
    </source>
</evidence>
<dbReference type="InterPro" id="IPR050113">
    <property type="entry name" value="Ub_conjugating_enzyme"/>
</dbReference>
<dbReference type="InterPro" id="IPR000608">
    <property type="entry name" value="UBC"/>
</dbReference>
<dbReference type="InterPro" id="IPR016135">
    <property type="entry name" value="UBQ-conjugating_enzyme/RWD"/>
</dbReference>
<dbReference type="SUPFAM" id="SSF54495">
    <property type="entry name" value="UBC-like"/>
    <property type="match status" value="1"/>
</dbReference>
<keyword evidence="1" id="KW-0808">Transferase</keyword>
<organism evidence="6 7">
    <name type="scientific">Ascaris lumbricoides</name>
    <name type="common">Giant roundworm</name>
    <dbReference type="NCBI Taxonomy" id="6252"/>
    <lineage>
        <taxon>Eukaryota</taxon>
        <taxon>Metazoa</taxon>
        <taxon>Ecdysozoa</taxon>
        <taxon>Nematoda</taxon>
        <taxon>Chromadorea</taxon>
        <taxon>Rhabditida</taxon>
        <taxon>Spirurina</taxon>
        <taxon>Ascaridomorpha</taxon>
        <taxon>Ascaridoidea</taxon>
        <taxon>Ascarididae</taxon>
        <taxon>Ascaris</taxon>
    </lineage>
</organism>
<feature type="active site" description="Glycyl thioester intermediate" evidence="3">
    <location>
        <position position="126"/>
    </location>
</feature>
<evidence type="ECO:0000256" key="4">
    <source>
        <dbReference type="RuleBase" id="RU362109"/>
    </source>
</evidence>
<evidence type="ECO:0000313" key="7">
    <source>
        <dbReference type="WBParaSite" id="ALUE_0001925801-mRNA-1"/>
    </source>
</evidence>
<proteinExistence type="inferred from homology"/>
<dbReference type="GO" id="GO:0032446">
    <property type="term" value="P:protein modification by small protein conjugation"/>
    <property type="evidence" value="ECO:0007669"/>
    <property type="project" value="UniProtKB-ARBA"/>
</dbReference>
<evidence type="ECO:0000256" key="1">
    <source>
        <dbReference type="ARBA" id="ARBA00022679"/>
    </source>
</evidence>
<dbReference type="PROSITE" id="PS50127">
    <property type="entry name" value="UBC_2"/>
    <property type="match status" value="1"/>
</dbReference>
<dbReference type="PROSITE" id="PS00183">
    <property type="entry name" value="UBC_1"/>
    <property type="match status" value="1"/>
</dbReference>
<dbReference type="AlphaFoldDB" id="A0A0M3IKI7"/>
<sequence length="134" mass="15083">SDTIYGWVDFFPSVCVSLLADCKAVIGVVGDSRMSAKALGRLMEERKKWRQDHPYGFFAKPTENVDGTRNLCIWDCAIPGKKDTIWEGGLYKIRIYFGDDYPSSPPECKFEPPLFHPNVFTSGLVCLSLIDPTK</sequence>
<protein>
    <submittedName>
        <fullName evidence="7">UBC core domain-containing protein</fullName>
    </submittedName>
</protein>
<dbReference type="Gene3D" id="3.10.110.10">
    <property type="entry name" value="Ubiquitin Conjugating Enzyme"/>
    <property type="match status" value="1"/>
</dbReference>
<evidence type="ECO:0000256" key="2">
    <source>
        <dbReference type="ARBA" id="ARBA00022786"/>
    </source>
</evidence>
<dbReference type="GO" id="GO:0016740">
    <property type="term" value="F:transferase activity"/>
    <property type="evidence" value="ECO:0007669"/>
    <property type="project" value="UniProtKB-KW"/>
</dbReference>
<name>A0A0M3IKI7_ASCLU</name>
<evidence type="ECO:0000256" key="3">
    <source>
        <dbReference type="PROSITE-ProRule" id="PRU10133"/>
    </source>
</evidence>
<dbReference type="CDD" id="cd23798">
    <property type="entry name" value="UBCc_UBE2I"/>
    <property type="match status" value="1"/>
</dbReference>